<evidence type="ECO:0000313" key="4">
    <source>
        <dbReference type="Proteomes" id="UP000242415"/>
    </source>
</evidence>
<feature type="transmembrane region" description="Helical" evidence="1">
    <location>
        <begin position="124"/>
        <end position="146"/>
    </location>
</feature>
<dbReference type="EMBL" id="FNPH01000001">
    <property type="protein sequence ID" value="SDY04443.1"/>
    <property type="molecule type" value="Genomic_DNA"/>
</dbReference>
<feature type="transmembrane region" description="Helical" evidence="1">
    <location>
        <begin position="42"/>
        <end position="61"/>
    </location>
</feature>
<gene>
    <name evidence="3" type="ORF">SAMN05444365_101479</name>
</gene>
<proteinExistence type="predicted"/>
<accession>A0A1H3GM98</accession>
<keyword evidence="1" id="KW-0812">Transmembrane</keyword>
<evidence type="ECO:0000259" key="2">
    <source>
        <dbReference type="Pfam" id="PF09990"/>
    </source>
</evidence>
<feature type="domain" description="DUF2231" evidence="2">
    <location>
        <begin position="7"/>
        <end position="156"/>
    </location>
</feature>
<dbReference type="Pfam" id="PF09990">
    <property type="entry name" value="DUF2231"/>
    <property type="match status" value="1"/>
</dbReference>
<feature type="transmembrane region" description="Helical" evidence="1">
    <location>
        <begin position="13"/>
        <end position="35"/>
    </location>
</feature>
<keyword evidence="1" id="KW-1133">Transmembrane helix</keyword>
<dbReference type="RefSeq" id="WP_091550803.1">
    <property type="nucleotide sequence ID" value="NZ_FNPH01000001.1"/>
</dbReference>
<reference evidence="4" key="1">
    <citation type="submission" date="2016-10" db="EMBL/GenBank/DDBJ databases">
        <authorList>
            <person name="Varghese N."/>
            <person name="Submissions S."/>
        </authorList>
    </citation>
    <scope>NUCLEOTIDE SEQUENCE [LARGE SCALE GENOMIC DNA]</scope>
    <source>
        <strain evidence="4">DSM 45245</strain>
    </source>
</reference>
<keyword evidence="4" id="KW-1185">Reference proteome</keyword>
<feature type="transmembrane region" description="Helical" evidence="1">
    <location>
        <begin position="95"/>
        <end position="112"/>
    </location>
</feature>
<dbReference type="STRING" id="405436.SAMN05444365_101479"/>
<dbReference type="InterPro" id="IPR019251">
    <property type="entry name" value="DUF2231_TM"/>
</dbReference>
<organism evidence="3 4">
    <name type="scientific">Micromonospora pattaloongensis</name>
    <dbReference type="NCBI Taxonomy" id="405436"/>
    <lineage>
        <taxon>Bacteria</taxon>
        <taxon>Bacillati</taxon>
        <taxon>Actinomycetota</taxon>
        <taxon>Actinomycetes</taxon>
        <taxon>Micromonosporales</taxon>
        <taxon>Micromonosporaceae</taxon>
        <taxon>Micromonospora</taxon>
    </lineage>
</organism>
<keyword evidence="1" id="KW-0472">Membrane</keyword>
<dbReference type="AlphaFoldDB" id="A0A1H3GM98"/>
<name>A0A1H3GM98_9ACTN</name>
<protein>
    <recommendedName>
        <fullName evidence="2">DUF2231 domain-containing protein</fullName>
    </recommendedName>
</protein>
<evidence type="ECO:0000256" key="1">
    <source>
        <dbReference type="SAM" id="Phobius"/>
    </source>
</evidence>
<dbReference type="OrthoDB" id="4350867at2"/>
<evidence type="ECO:0000313" key="3">
    <source>
        <dbReference type="EMBL" id="SDY04443.1"/>
    </source>
</evidence>
<dbReference type="Proteomes" id="UP000242415">
    <property type="component" value="Unassembled WGS sequence"/>
</dbReference>
<sequence>MFDEFMGMPMHPLLVHAAVVFVPLLVLAAVVYALVPRLRPRVGWVAGLLAVAAPVSVFVATESGEALQERLAAKGYPPEGLQKISEHAELGEQTLWFSLALAVVTGLLLFVTGGSSRASRLPSWISPVLSGVIVVLAVVAVGYVYAAGDSGAKMLWGNV</sequence>